<feature type="transmembrane region" description="Helical" evidence="13">
    <location>
        <begin position="172"/>
        <end position="195"/>
    </location>
</feature>
<keyword evidence="7" id="KW-0808">Transferase</keyword>
<dbReference type="SUPFAM" id="SSF47384">
    <property type="entry name" value="Homodimeric domain of signal transducing histidine kinase"/>
    <property type="match status" value="1"/>
</dbReference>
<dbReference type="KEGG" id="psel:GM415_01680"/>
<evidence type="ECO:0000256" key="12">
    <source>
        <dbReference type="ARBA" id="ARBA00023136"/>
    </source>
</evidence>
<evidence type="ECO:0000256" key="5">
    <source>
        <dbReference type="ARBA" id="ARBA00022475"/>
    </source>
</evidence>
<dbReference type="InterPro" id="IPR003594">
    <property type="entry name" value="HATPase_dom"/>
</dbReference>
<proteinExistence type="predicted"/>
<dbReference type="SUPFAM" id="SSF55874">
    <property type="entry name" value="ATPase domain of HSP90 chaperone/DNA topoisomerase II/histidine kinase"/>
    <property type="match status" value="1"/>
</dbReference>
<dbReference type="GO" id="GO:0045121">
    <property type="term" value="C:membrane raft"/>
    <property type="evidence" value="ECO:0007669"/>
    <property type="project" value="UniProtKB-SubCell"/>
</dbReference>
<gene>
    <name evidence="16" type="ORF">GM415_01680</name>
</gene>
<dbReference type="CDD" id="cd06225">
    <property type="entry name" value="HAMP"/>
    <property type="match status" value="1"/>
</dbReference>
<evidence type="ECO:0000313" key="17">
    <source>
        <dbReference type="Proteomes" id="UP000428328"/>
    </source>
</evidence>
<reference evidence="16 17" key="1">
    <citation type="submission" date="2019-11" db="EMBL/GenBank/DDBJ databases">
        <authorList>
            <person name="Zheng R.K."/>
            <person name="Sun C.M."/>
        </authorList>
    </citation>
    <scope>NUCLEOTIDE SEQUENCE [LARGE SCALE GENOMIC DNA]</scope>
    <source>
        <strain evidence="16 17">SRB007</strain>
    </source>
</reference>
<dbReference type="CDD" id="cd00082">
    <property type="entry name" value="HisKA"/>
    <property type="match status" value="1"/>
</dbReference>
<dbReference type="Gene3D" id="6.10.340.10">
    <property type="match status" value="1"/>
</dbReference>
<keyword evidence="11" id="KW-0902">Two-component regulatory system</keyword>
<dbReference type="FunFam" id="1.10.287.130:FF:000001">
    <property type="entry name" value="Two-component sensor histidine kinase"/>
    <property type="match status" value="1"/>
</dbReference>
<dbReference type="RefSeq" id="WP_158946110.1">
    <property type="nucleotide sequence ID" value="NZ_CP046400.1"/>
</dbReference>
<evidence type="ECO:0000256" key="7">
    <source>
        <dbReference type="ARBA" id="ARBA00022679"/>
    </source>
</evidence>
<keyword evidence="13" id="KW-1133">Transmembrane helix</keyword>
<dbReference type="FunFam" id="3.30.565.10:FF:000023">
    <property type="entry name" value="PAS domain-containing sensor histidine kinase"/>
    <property type="match status" value="1"/>
</dbReference>
<feature type="domain" description="HAMP" evidence="15">
    <location>
        <begin position="193"/>
        <end position="245"/>
    </location>
</feature>
<dbReference type="PROSITE" id="PS50885">
    <property type="entry name" value="HAMP"/>
    <property type="match status" value="1"/>
</dbReference>
<dbReference type="PROSITE" id="PS50109">
    <property type="entry name" value="HIS_KIN"/>
    <property type="match status" value="1"/>
</dbReference>
<keyword evidence="13" id="KW-0812">Transmembrane</keyword>
<dbReference type="InterPro" id="IPR036097">
    <property type="entry name" value="HisK_dim/P_sf"/>
</dbReference>
<dbReference type="SUPFAM" id="SSF158472">
    <property type="entry name" value="HAMP domain-like"/>
    <property type="match status" value="1"/>
</dbReference>
<feature type="domain" description="Histidine kinase" evidence="14">
    <location>
        <begin position="253"/>
        <end position="471"/>
    </location>
</feature>
<dbReference type="Gene3D" id="1.10.287.130">
    <property type="match status" value="1"/>
</dbReference>
<keyword evidence="8" id="KW-0547">Nucleotide-binding</keyword>
<evidence type="ECO:0000256" key="2">
    <source>
        <dbReference type="ARBA" id="ARBA00004236"/>
    </source>
</evidence>
<keyword evidence="6" id="KW-0597">Phosphoprotein</keyword>
<evidence type="ECO:0000259" key="15">
    <source>
        <dbReference type="PROSITE" id="PS50885"/>
    </source>
</evidence>
<evidence type="ECO:0000256" key="4">
    <source>
        <dbReference type="ARBA" id="ARBA00012438"/>
    </source>
</evidence>
<dbReference type="InterPro" id="IPR004358">
    <property type="entry name" value="Sig_transdc_His_kin-like_C"/>
</dbReference>
<dbReference type="SMART" id="SM00304">
    <property type="entry name" value="HAMP"/>
    <property type="match status" value="1"/>
</dbReference>
<dbReference type="CDD" id="cd00075">
    <property type="entry name" value="HATPase"/>
    <property type="match status" value="1"/>
</dbReference>
<dbReference type="InterPro" id="IPR003661">
    <property type="entry name" value="HisK_dim/P_dom"/>
</dbReference>
<dbReference type="AlphaFoldDB" id="A0A6I6JCM9"/>
<evidence type="ECO:0000256" key="9">
    <source>
        <dbReference type="ARBA" id="ARBA00022777"/>
    </source>
</evidence>
<keyword evidence="10" id="KW-0067">ATP-binding</keyword>
<sequence>MPDVRRLSIAAKLLVWSGSLIVVFLAVTAYLIGQVRSDAKEAERIVKVNHDLDSSIQRMLERLVSVQDNIRRYKLLGNEDAVKFIVEDLTRFGEILEKTLTRHPRYKTEWQVLSEDFEITLDPVPGTGANLAPDATVLEWTDILEQSQLDNQADLELALTRQYEAGERASRIGLYGLALCLAIGLGGGLALAWSLNRSLTEIRRGIRELGTGSTPKDVRVLSGDELGELALAFNAMAHRLRREEAMRADFVAMLSHEIRTPLTSIRESVDLIGSGVFGEVNERQREFLSIAEKETVRLSGLLSRLMTVSRMESQSLELAVEKVDCNELASSALERIAPAAEAKGIRLESRLPEPSPVCLCDKGHIQQVLLNLLGNGVKFSPEGGAVSVSVSREPKRTVFSVTDSGPGIPEEERERVFLKYYREPGVRESVDGAGLGLAIVKRIVDAHGGKITLTGGPNGGSVFRFTLPDPEDKP</sequence>
<dbReference type="SMART" id="SM00388">
    <property type="entry name" value="HisKA"/>
    <property type="match status" value="1"/>
</dbReference>
<dbReference type="Pfam" id="PF00672">
    <property type="entry name" value="HAMP"/>
    <property type="match status" value="1"/>
</dbReference>
<keyword evidence="17" id="KW-1185">Reference proteome</keyword>
<dbReference type="Gene3D" id="3.30.565.10">
    <property type="entry name" value="Histidine kinase-like ATPase, C-terminal domain"/>
    <property type="match status" value="1"/>
</dbReference>
<evidence type="ECO:0000313" key="16">
    <source>
        <dbReference type="EMBL" id="QGY38899.1"/>
    </source>
</evidence>
<dbReference type="PANTHER" id="PTHR43711:SF1">
    <property type="entry name" value="HISTIDINE KINASE 1"/>
    <property type="match status" value="1"/>
</dbReference>
<dbReference type="PANTHER" id="PTHR43711">
    <property type="entry name" value="TWO-COMPONENT HISTIDINE KINASE"/>
    <property type="match status" value="1"/>
</dbReference>
<evidence type="ECO:0000256" key="6">
    <source>
        <dbReference type="ARBA" id="ARBA00022553"/>
    </source>
</evidence>
<evidence type="ECO:0000256" key="13">
    <source>
        <dbReference type="SAM" id="Phobius"/>
    </source>
</evidence>
<dbReference type="GO" id="GO:0005524">
    <property type="term" value="F:ATP binding"/>
    <property type="evidence" value="ECO:0007669"/>
    <property type="project" value="UniProtKB-KW"/>
</dbReference>
<dbReference type="Pfam" id="PF00512">
    <property type="entry name" value="HisKA"/>
    <property type="match status" value="1"/>
</dbReference>
<keyword evidence="12 13" id="KW-0472">Membrane</keyword>
<keyword evidence="9" id="KW-0418">Kinase</keyword>
<dbReference type="InterPro" id="IPR003660">
    <property type="entry name" value="HAMP_dom"/>
</dbReference>
<comment type="catalytic activity">
    <reaction evidence="1">
        <text>ATP + protein L-histidine = ADP + protein N-phospho-L-histidine.</text>
        <dbReference type="EC" id="2.7.13.3"/>
    </reaction>
</comment>
<dbReference type="GO" id="GO:0005886">
    <property type="term" value="C:plasma membrane"/>
    <property type="evidence" value="ECO:0007669"/>
    <property type="project" value="UniProtKB-SubCell"/>
</dbReference>
<dbReference type="InterPro" id="IPR036890">
    <property type="entry name" value="HATPase_C_sf"/>
</dbReference>
<name>A0A6I6JCM9_9BACT</name>
<dbReference type="SMART" id="SM00387">
    <property type="entry name" value="HATPase_c"/>
    <property type="match status" value="1"/>
</dbReference>
<dbReference type="InterPro" id="IPR005467">
    <property type="entry name" value="His_kinase_dom"/>
</dbReference>
<evidence type="ECO:0000256" key="3">
    <source>
        <dbReference type="ARBA" id="ARBA00004314"/>
    </source>
</evidence>
<dbReference type="EMBL" id="CP046400">
    <property type="protein sequence ID" value="QGY38899.1"/>
    <property type="molecule type" value="Genomic_DNA"/>
</dbReference>
<dbReference type="InterPro" id="IPR050736">
    <property type="entry name" value="Sensor_HK_Regulatory"/>
</dbReference>
<dbReference type="Proteomes" id="UP000428328">
    <property type="component" value="Chromosome"/>
</dbReference>
<dbReference type="Pfam" id="PF02518">
    <property type="entry name" value="HATPase_c"/>
    <property type="match status" value="1"/>
</dbReference>
<evidence type="ECO:0000256" key="11">
    <source>
        <dbReference type="ARBA" id="ARBA00023012"/>
    </source>
</evidence>
<organism evidence="16 17">
    <name type="scientific">Pseudodesulfovibrio cashew</name>
    <dbReference type="NCBI Taxonomy" id="2678688"/>
    <lineage>
        <taxon>Bacteria</taxon>
        <taxon>Pseudomonadati</taxon>
        <taxon>Thermodesulfobacteriota</taxon>
        <taxon>Desulfovibrionia</taxon>
        <taxon>Desulfovibrionales</taxon>
        <taxon>Desulfovibrionaceae</taxon>
    </lineage>
</organism>
<dbReference type="EC" id="2.7.13.3" evidence="4"/>
<dbReference type="GO" id="GO:0000155">
    <property type="term" value="F:phosphorelay sensor kinase activity"/>
    <property type="evidence" value="ECO:0007669"/>
    <property type="project" value="InterPro"/>
</dbReference>
<evidence type="ECO:0000256" key="10">
    <source>
        <dbReference type="ARBA" id="ARBA00022840"/>
    </source>
</evidence>
<evidence type="ECO:0000256" key="8">
    <source>
        <dbReference type="ARBA" id="ARBA00022741"/>
    </source>
</evidence>
<keyword evidence="5" id="KW-1003">Cell membrane</keyword>
<evidence type="ECO:0000259" key="14">
    <source>
        <dbReference type="PROSITE" id="PS50109"/>
    </source>
</evidence>
<dbReference type="PRINTS" id="PR00344">
    <property type="entry name" value="BCTRLSENSOR"/>
</dbReference>
<evidence type="ECO:0000256" key="1">
    <source>
        <dbReference type="ARBA" id="ARBA00000085"/>
    </source>
</evidence>
<protein>
    <recommendedName>
        <fullName evidence="4">histidine kinase</fullName>
        <ecNumber evidence="4">2.7.13.3</ecNumber>
    </recommendedName>
</protein>
<comment type="subcellular location">
    <subcellularLocation>
        <location evidence="2">Cell membrane</location>
    </subcellularLocation>
    <subcellularLocation>
        <location evidence="3">Membrane raft</location>
        <topology evidence="3">Multi-pass membrane protein</topology>
    </subcellularLocation>
</comment>
<feature type="transmembrane region" description="Helical" evidence="13">
    <location>
        <begin position="13"/>
        <end position="32"/>
    </location>
</feature>
<accession>A0A6I6JCM9</accession>